<dbReference type="EMBL" id="CAJVPY010017142">
    <property type="protein sequence ID" value="CAG8760542.1"/>
    <property type="molecule type" value="Genomic_DNA"/>
</dbReference>
<sequence length="41" mass="4607">LLPARKNIITNEVIMEEITVSSLDPSHFFIPSIRSPETVVI</sequence>
<dbReference type="Proteomes" id="UP000789405">
    <property type="component" value="Unassembled WGS sequence"/>
</dbReference>
<dbReference type="AlphaFoldDB" id="A0A9N9NQE6"/>
<gene>
    <name evidence="1" type="ORF">DERYTH_LOCUS17779</name>
</gene>
<comment type="caution">
    <text evidence="1">The sequence shown here is derived from an EMBL/GenBank/DDBJ whole genome shotgun (WGS) entry which is preliminary data.</text>
</comment>
<reference evidence="1" key="1">
    <citation type="submission" date="2021-06" db="EMBL/GenBank/DDBJ databases">
        <authorList>
            <person name="Kallberg Y."/>
            <person name="Tangrot J."/>
            <person name="Rosling A."/>
        </authorList>
    </citation>
    <scope>NUCLEOTIDE SEQUENCE</scope>
    <source>
        <strain evidence="1">MA453B</strain>
    </source>
</reference>
<feature type="non-terminal residue" evidence="1">
    <location>
        <position position="1"/>
    </location>
</feature>
<evidence type="ECO:0000313" key="2">
    <source>
        <dbReference type="Proteomes" id="UP000789405"/>
    </source>
</evidence>
<accession>A0A9N9NQE6</accession>
<name>A0A9N9NQE6_9GLOM</name>
<organism evidence="1 2">
    <name type="scientific">Dentiscutata erythropus</name>
    <dbReference type="NCBI Taxonomy" id="1348616"/>
    <lineage>
        <taxon>Eukaryota</taxon>
        <taxon>Fungi</taxon>
        <taxon>Fungi incertae sedis</taxon>
        <taxon>Mucoromycota</taxon>
        <taxon>Glomeromycotina</taxon>
        <taxon>Glomeromycetes</taxon>
        <taxon>Diversisporales</taxon>
        <taxon>Gigasporaceae</taxon>
        <taxon>Dentiscutata</taxon>
    </lineage>
</organism>
<proteinExistence type="predicted"/>
<protein>
    <submittedName>
        <fullName evidence="1">7266_t:CDS:1</fullName>
    </submittedName>
</protein>
<keyword evidence="2" id="KW-1185">Reference proteome</keyword>
<evidence type="ECO:0000313" key="1">
    <source>
        <dbReference type="EMBL" id="CAG8760542.1"/>
    </source>
</evidence>